<dbReference type="RefSeq" id="WP_284328881.1">
    <property type="nucleotide sequence ID" value="NZ_BSUN01000001.1"/>
</dbReference>
<proteinExistence type="predicted"/>
<feature type="compositionally biased region" description="Basic and acidic residues" evidence="1">
    <location>
        <begin position="98"/>
        <end position="107"/>
    </location>
</feature>
<evidence type="ECO:0000313" key="2">
    <source>
        <dbReference type="EMBL" id="GMA36961.1"/>
    </source>
</evidence>
<evidence type="ECO:0000256" key="1">
    <source>
        <dbReference type="SAM" id="MobiDB-lite"/>
    </source>
</evidence>
<comment type="caution">
    <text evidence="2">The sequence shown here is derived from an EMBL/GenBank/DDBJ whole genome shotgun (WGS) entry which is preliminary data.</text>
</comment>
<accession>A0ABQ6III3</accession>
<keyword evidence="3" id="KW-1185">Reference proteome</keyword>
<dbReference type="Proteomes" id="UP001157125">
    <property type="component" value="Unassembled WGS sequence"/>
</dbReference>
<name>A0ABQ6III3_9MICO</name>
<organism evidence="2 3">
    <name type="scientific">Demequina litorisediminis</name>
    <dbReference type="NCBI Taxonomy" id="1849022"/>
    <lineage>
        <taxon>Bacteria</taxon>
        <taxon>Bacillati</taxon>
        <taxon>Actinomycetota</taxon>
        <taxon>Actinomycetes</taxon>
        <taxon>Micrococcales</taxon>
        <taxon>Demequinaceae</taxon>
        <taxon>Demequina</taxon>
    </lineage>
</organism>
<sequence length="130" mass="13498">MGTGFTYVQPTTHGQRYLPDNIELDLVGGDLNVTTTAGIQSLGVNSLDNALGVGIDAPSQITSIGTTIEDVPAGTGNYEQAGLYFGIDEDNYVKARGGVDAHPDAHRVPGGAERGARSGPDSVEFAHRGQ</sequence>
<evidence type="ECO:0000313" key="3">
    <source>
        <dbReference type="Proteomes" id="UP001157125"/>
    </source>
</evidence>
<protein>
    <submittedName>
        <fullName evidence="2">Uncharacterized protein</fullName>
    </submittedName>
</protein>
<gene>
    <name evidence="2" type="ORF">GCM10025876_31650</name>
</gene>
<dbReference type="EMBL" id="BSUN01000001">
    <property type="protein sequence ID" value="GMA36961.1"/>
    <property type="molecule type" value="Genomic_DNA"/>
</dbReference>
<reference evidence="3" key="1">
    <citation type="journal article" date="2019" name="Int. J. Syst. Evol. Microbiol.">
        <title>The Global Catalogue of Microorganisms (GCM) 10K type strain sequencing project: providing services to taxonomists for standard genome sequencing and annotation.</title>
        <authorList>
            <consortium name="The Broad Institute Genomics Platform"/>
            <consortium name="The Broad Institute Genome Sequencing Center for Infectious Disease"/>
            <person name="Wu L."/>
            <person name="Ma J."/>
        </authorList>
    </citation>
    <scope>NUCLEOTIDE SEQUENCE [LARGE SCALE GENOMIC DNA]</scope>
    <source>
        <strain evidence="3">NBRC 112299</strain>
    </source>
</reference>
<feature type="region of interest" description="Disordered" evidence="1">
    <location>
        <begin position="98"/>
        <end position="130"/>
    </location>
</feature>